<feature type="compositionally biased region" description="Basic and acidic residues" evidence="1">
    <location>
        <begin position="288"/>
        <end position="302"/>
    </location>
</feature>
<evidence type="ECO:0000313" key="3">
    <source>
        <dbReference type="Proteomes" id="UP000490939"/>
    </source>
</evidence>
<feature type="compositionally biased region" description="Acidic residues" evidence="1">
    <location>
        <begin position="669"/>
        <end position="687"/>
    </location>
</feature>
<evidence type="ECO:0000256" key="1">
    <source>
        <dbReference type="SAM" id="MobiDB-lite"/>
    </source>
</evidence>
<gene>
    <name evidence="2" type="ORF">EG327_005236</name>
</gene>
<feature type="region of interest" description="Disordered" evidence="1">
    <location>
        <begin position="1263"/>
        <end position="1304"/>
    </location>
</feature>
<organism evidence="2 3">
    <name type="scientific">Venturia inaequalis</name>
    <name type="common">Apple scab fungus</name>
    <dbReference type="NCBI Taxonomy" id="5025"/>
    <lineage>
        <taxon>Eukaryota</taxon>
        <taxon>Fungi</taxon>
        <taxon>Dikarya</taxon>
        <taxon>Ascomycota</taxon>
        <taxon>Pezizomycotina</taxon>
        <taxon>Dothideomycetes</taxon>
        <taxon>Pleosporomycetidae</taxon>
        <taxon>Venturiales</taxon>
        <taxon>Venturiaceae</taxon>
        <taxon>Venturia</taxon>
    </lineage>
</organism>
<dbReference type="Proteomes" id="UP000490939">
    <property type="component" value="Unassembled WGS sequence"/>
</dbReference>
<feature type="compositionally biased region" description="Basic and acidic residues" evidence="1">
    <location>
        <begin position="1214"/>
        <end position="1227"/>
    </location>
</feature>
<feature type="region of interest" description="Disordered" evidence="1">
    <location>
        <begin position="399"/>
        <end position="423"/>
    </location>
</feature>
<keyword evidence="3" id="KW-1185">Reference proteome</keyword>
<feature type="compositionally biased region" description="Basic and acidic residues" evidence="1">
    <location>
        <begin position="903"/>
        <end position="912"/>
    </location>
</feature>
<feature type="region of interest" description="Disordered" evidence="1">
    <location>
        <begin position="1"/>
        <end position="93"/>
    </location>
</feature>
<name>A0A8H3Z3M5_VENIN</name>
<accession>A0A8H3Z3M5</accession>
<feature type="compositionally biased region" description="Basic and acidic residues" evidence="1">
    <location>
        <begin position="37"/>
        <end position="47"/>
    </location>
</feature>
<feature type="compositionally biased region" description="Basic and acidic residues" evidence="1">
    <location>
        <begin position="78"/>
        <end position="93"/>
    </location>
</feature>
<feature type="compositionally biased region" description="Basic and acidic residues" evidence="1">
    <location>
        <begin position="624"/>
        <end position="636"/>
    </location>
</feature>
<reference evidence="2 3" key="1">
    <citation type="submission" date="2019-07" db="EMBL/GenBank/DDBJ databases">
        <title>Venturia inaequalis Genome Resource.</title>
        <authorList>
            <person name="Lichtner F.J."/>
        </authorList>
    </citation>
    <scope>NUCLEOTIDE SEQUENCE [LARGE SCALE GENOMIC DNA]</scope>
    <source>
        <strain evidence="2 3">DMI_063113</strain>
    </source>
</reference>
<proteinExistence type="predicted"/>
<feature type="region of interest" description="Disordered" evidence="1">
    <location>
        <begin position="288"/>
        <end position="384"/>
    </location>
</feature>
<feature type="compositionally biased region" description="Acidic residues" evidence="1">
    <location>
        <begin position="710"/>
        <end position="724"/>
    </location>
</feature>
<sequence length="1304" mass="146259">MVQIKVNSKEYLQGPQSKQQAPRQHIQQLGDTMAGVRKFDAEEERPRSSLQAVPNPYSLRLESNVGHHLTSEEEERVQEEFSEKGRSRQNRDAENLVKFEEKLDAGKQVEEFSRTAASSSQPNVERVGYGFKMSKRAPTTVESVRSIPVTSLLSLDEIEAVSEQEARSFPPSPYRPFTFAPPASEIPNPFAPRQPSRVTDYPSRVASSMVESTFPFHRQSLQEVHSSSPVRSFTVPEQASQNLNQMPGMSRDGAPDHFASCWIPSAIQRVPHNGLPTIEESYEKIFERSNARPTSKDPFPRHHEQRKRFTTPESLPALKPGTEDEDEGKESYPPPPRRRRRDEQEPISQTSQFTQNSMQEAGNVQPAQQAFREQPSLFSEDPKERDAWVRKNVAPRYVSPFSNPVPASASSLDRPSTNTNTSEISTPCYVNLSAQQHYSSIPTYPNPFSRHVTPPLRDQSSQVLPYSSFRSSVYPHDPCDPTTCWYGTLYPSWPHGADMKPAGWPFVEQGSNSQSGLNMAAEPLESGPSVRSVRNNHWDELNLNAPFIKAREMAEAMRSQAAMMAAAHIGFEHRKQSEEARDMIDVNCGCGNDSADEYFDPEVDGEDVTMSFKFADDENEEVDSAAKDDQSSHEETEYSSEEAEQTSELLKAEQETDSEDGSYASCSDSDSDSEDGDLEDSDSEDSDYAPTGYGQGSDSEHSESEYQGSDSEESENSSDQDDMESNASTATLQHEIPDASEVPDGDNVGGIEKVPDAIGNGELEGCDWLRCDCLHKGGVNMSDTEAQAENEERVEMMHYNHAGMDEGDKDVVDYSDRMTEPGRGRPLSSARPRLQVAPAARAGYVTLDASSVEQTESTTPTTSPEPHHFAGFPQLQKQREHYYKQRAAMTRRSAMGQNSRKRERVDSIREYDGQAGPLPQNMSSSKDSQDNYADQKETISAATTPSQTNLAIQDYQMQLKLFEQESKRGLITSRQEREGMTYAPASSRASPSRKLSTVPNFAALDAALDRFRVKVTQATDAMGETVDWIGENSKYEEGKIPAAPLDGRGIEKRLDLKRRTEEQDQAVWPAAEVLKTSTAKQLDDLPKINKVQATYAEEKQQHFRHILQGMDTYRKSVTPSLLSEEQINKQLMEARMARRKARRFTQHQDVKRHAPEFWNETIVALDNAVAFWQSQQTLRKYDRLGVVGAIAAETPRDNEPADSDDEPRLTTLKRKAEDFSEDESAKKRAPIAEDLLKAMYTSTTAPAPDLSVVDPSENNRREAFSELLCKERETKTDRRKSQLARKFPDERNVDYGSRPRAAEK</sequence>
<protein>
    <submittedName>
        <fullName evidence="2">Uncharacterized protein</fullName>
    </submittedName>
</protein>
<feature type="compositionally biased region" description="Basic and acidic residues" evidence="1">
    <location>
        <begin position="1263"/>
        <end position="1293"/>
    </location>
</feature>
<feature type="compositionally biased region" description="Polar residues" evidence="1">
    <location>
        <begin position="408"/>
        <end position="423"/>
    </location>
</feature>
<feature type="region of interest" description="Disordered" evidence="1">
    <location>
        <begin position="887"/>
        <end position="934"/>
    </location>
</feature>
<dbReference type="EMBL" id="WNWR01000302">
    <property type="protein sequence ID" value="KAE9984069.1"/>
    <property type="molecule type" value="Genomic_DNA"/>
</dbReference>
<feature type="region of interest" description="Disordered" evidence="1">
    <location>
        <begin position="1192"/>
        <end position="1227"/>
    </location>
</feature>
<feature type="compositionally biased region" description="Polar residues" evidence="1">
    <location>
        <begin position="346"/>
        <end position="368"/>
    </location>
</feature>
<evidence type="ECO:0000313" key="2">
    <source>
        <dbReference type="EMBL" id="KAE9984069.1"/>
    </source>
</evidence>
<comment type="caution">
    <text evidence="2">The sequence shown here is derived from an EMBL/GenBank/DDBJ whole genome shotgun (WGS) entry which is preliminary data.</text>
</comment>
<feature type="compositionally biased region" description="Polar residues" evidence="1">
    <location>
        <begin position="14"/>
        <end position="30"/>
    </location>
</feature>
<feature type="region of interest" description="Disordered" evidence="1">
    <location>
        <begin position="619"/>
        <end position="762"/>
    </location>
</feature>